<dbReference type="PANTHER" id="PTHR46207:SF1">
    <property type="entry name" value="PROTEIN RCC2"/>
    <property type="match status" value="1"/>
</dbReference>
<evidence type="ECO:0000313" key="3">
    <source>
        <dbReference type="Proteomes" id="UP001470230"/>
    </source>
</evidence>
<dbReference type="EMBL" id="JAPFFF010000048">
    <property type="protein sequence ID" value="KAK8840204.1"/>
    <property type="molecule type" value="Genomic_DNA"/>
</dbReference>
<reference evidence="2 3" key="1">
    <citation type="submission" date="2024-04" db="EMBL/GenBank/DDBJ databases">
        <title>Tritrichomonas musculus Genome.</title>
        <authorList>
            <person name="Alves-Ferreira E."/>
            <person name="Grigg M."/>
            <person name="Lorenzi H."/>
            <person name="Galac M."/>
        </authorList>
    </citation>
    <scope>NUCLEOTIDE SEQUENCE [LARGE SCALE GENOMIC DNA]</scope>
    <source>
        <strain evidence="2 3">EAF2021</strain>
    </source>
</reference>
<comment type="caution">
    <text evidence="2">The sequence shown here is derived from an EMBL/GenBank/DDBJ whole genome shotgun (WGS) entry which is preliminary data.</text>
</comment>
<dbReference type="InterPro" id="IPR028641">
    <property type="entry name" value="RCC2"/>
</dbReference>
<dbReference type="PANTHER" id="PTHR46207">
    <property type="entry name" value="PROTEIN RCC2"/>
    <property type="match status" value="1"/>
</dbReference>
<evidence type="ECO:0000313" key="2">
    <source>
        <dbReference type="EMBL" id="KAK8840204.1"/>
    </source>
</evidence>
<name>A0ABR2H1W8_9EUKA</name>
<dbReference type="Pfam" id="PF13540">
    <property type="entry name" value="RCC1_2"/>
    <property type="match status" value="1"/>
</dbReference>
<feature type="repeat" description="RCC1" evidence="1">
    <location>
        <begin position="253"/>
        <end position="305"/>
    </location>
</feature>
<organism evidence="2 3">
    <name type="scientific">Tritrichomonas musculus</name>
    <dbReference type="NCBI Taxonomy" id="1915356"/>
    <lineage>
        <taxon>Eukaryota</taxon>
        <taxon>Metamonada</taxon>
        <taxon>Parabasalia</taxon>
        <taxon>Tritrichomonadida</taxon>
        <taxon>Tritrichomonadidae</taxon>
        <taxon>Tritrichomonas</taxon>
    </lineage>
</organism>
<evidence type="ECO:0000256" key="1">
    <source>
        <dbReference type="PROSITE-ProRule" id="PRU00235"/>
    </source>
</evidence>
<dbReference type="SUPFAM" id="SSF50985">
    <property type="entry name" value="RCC1/BLIP-II"/>
    <property type="match status" value="2"/>
</dbReference>
<dbReference type="Proteomes" id="UP001470230">
    <property type="component" value="Unassembled WGS sequence"/>
</dbReference>
<protein>
    <submittedName>
        <fullName evidence="2">E3 ISG15--protein ligase herc5</fullName>
    </submittedName>
</protein>
<dbReference type="InterPro" id="IPR000408">
    <property type="entry name" value="Reg_chr_condens"/>
</dbReference>
<dbReference type="PROSITE" id="PS50012">
    <property type="entry name" value="RCC1_3"/>
    <property type="match status" value="2"/>
</dbReference>
<keyword evidence="2" id="KW-0436">Ligase</keyword>
<accession>A0ABR2H1W8</accession>
<proteinExistence type="predicted"/>
<sequence>MIKVCGTNEFHQLGVTSNTKNDDDDDSVSPPVELQLDPSSILSFSSYNDHTVIITCDGVLHAIGNNEDGRIGGTLPKETLEKFTEYSIADKDGRTLVPVSAVCGFLYTLYLLTNPESKDQPQLVYLYADSPSNAPLFLNIGNRQPVSLFGGYENSAAIDSQGAIIFIPDYESSFESFNSLFEPSFLPDDQKAVNICCCDDFVVALSENGRVFFSELPENGNKLSFSIVKELEGEVIADISGTCLHCLAVSKAGKVFALGNNNCGQIGLGGEIDEADHFTKIDALDGYVIKAVFAGGVHSLFLTDGGKVLACGSNNYAQLPAADVPFDDKIPSPIETVISKDASFCIAGDSMSAIFINSDPPSSPNKKI</sequence>
<dbReference type="InterPro" id="IPR009091">
    <property type="entry name" value="RCC1/BLIP-II"/>
</dbReference>
<dbReference type="Gene3D" id="2.130.10.30">
    <property type="entry name" value="Regulator of chromosome condensation 1/beta-lactamase-inhibitor protein II"/>
    <property type="match status" value="2"/>
</dbReference>
<feature type="repeat" description="RCC1" evidence="1">
    <location>
        <begin position="1"/>
        <end position="57"/>
    </location>
</feature>
<dbReference type="GO" id="GO:0016874">
    <property type="term" value="F:ligase activity"/>
    <property type="evidence" value="ECO:0007669"/>
    <property type="project" value="UniProtKB-KW"/>
</dbReference>
<keyword evidence="3" id="KW-1185">Reference proteome</keyword>
<gene>
    <name evidence="2" type="ORF">M9Y10_031148</name>
</gene>